<keyword evidence="1" id="KW-0812">Transmembrane</keyword>
<keyword evidence="1" id="KW-0472">Membrane</keyword>
<sequence>MRFRVLVALFLFLILMGVLGFAPIHLHEQVNDKILHFSIFFILAVFLYFLWNLSVKRNLILATSILLVLAVGSEFIQGLLPYRSFDGYDILANLVGGTTGIAISSLIDCLIDRRRENKRRFGGKREAEYQSALMEFTDEDDEDEEYGNSYKLASRV</sequence>
<organism evidence="4 5">
    <name type="scientific">Mucor circinelloides f. lusitanicus</name>
    <name type="common">Mucor racemosus var. lusitanicus</name>
    <dbReference type="NCBI Taxonomy" id="29924"/>
    <lineage>
        <taxon>Eukaryota</taxon>
        <taxon>Fungi</taxon>
        <taxon>Fungi incertae sedis</taxon>
        <taxon>Mucoromycota</taxon>
        <taxon>Mucoromycotina</taxon>
        <taxon>Mucoromycetes</taxon>
        <taxon>Mucorales</taxon>
        <taxon>Mucorineae</taxon>
        <taxon>Mucoraceae</taxon>
        <taxon>Mucor</taxon>
    </lineage>
</organism>
<dbReference type="Proteomes" id="UP000469890">
    <property type="component" value="Unassembled WGS sequence"/>
</dbReference>
<gene>
    <name evidence="4" type="ORF">FB192DRAFT_1016860</name>
</gene>
<feature type="transmembrane region" description="Helical" evidence="1">
    <location>
        <begin position="60"/>
        <end position="78"/>
    </location>
</feature>
<keyword evidence="1" id="KW-1133">Transmembrane helix</keyword>
<accession>A0A8H4F5L5</accession>
<evidence type="ECO:0000256" key="2">
    <source>
        <dbReference type="SAM" id="SignalP"/>
    </source>
</evidence>
<protein>
    <recommendedName>
        <fullName evidence="3">VanZ-like domain-containing protein</fullName>
    </recommendedName>
</protein>
<reference evidence="4 5" key="1">
    <citation type="submission" date="2019-09" db="EMBL/GenBank/DDBJ databases">
        <authorList>
            <consortium name="DOE Joint Genome Institute"/>
            <person name="Mondo S.J."/>
            <person name="Navarro-Mendoza M.I."/>
            <person name="Perez-Arques C."/>
            <person name="Panchal S."/>
            <person name="Nicolas F.E."/>
            <person name="Ganguly P."/>
            <person name="Pangilinan J."/>
            <person name="Grigoriev I."/>
            <person name="Heitman J."/>
            <person name="Sanya K."/>
            <person name="Garre V."/>
        </authorList>
    </citation>
    <scope>NUCLEOTIDE SEQUENCE [LARGE SCALE GENOMIC DNA]</scope>
    <source>
        <strain evidence="4 5">MU402</strain>
    </source>
</reference>
<dbReference type="NCBIfam" id="NF037970">
    <property type="entry name" value="vanZ_1"/>
    <property type="match status" value="1"/>
</dbReference>
<name>A0A8H4F5L5_MUCCL</name>
<feature type="chain" id="PRO_5034319583" description="VanZ-like domain-containing protein" evidence="2">
    <location>
        <begin position="21"/>
        <end position="156"/>
    </location>
</feature>
<evidence type="ECO:0000313" key="4">
    <source>
        <dbReference type="EMBL" id="KAF1807076.1"/>
    </source>
</evidence>
<proteinExistence type="predicted"/>
<dbReference type="PANTHER" id="PTHR28008:SF1">
    <property type="entry name" value="DOMAIN PROTEIN, PUTATIVE (AFU_ORTHOLOGUE AFUA_3G10980)-RELATED"/>
    <property type="match status" value="1"/>
</dbReference>
<dbReference type="AlphaFoldDB" id="A0A8H4F5L5"/>
<dbReference type="Pfam" id="PF04892">
    <property type="entry name" value="VanZ"/>
    <property type="match status" value="1"/>
</dbReference>
<dbReference type="EMBL" id="JAAECE010000001">
    <property type="protein sequence ID" value="KAF1807076.1"/>
    <property type="molecule type" value="Genomic_DNA"/>
</dbReference>
<keyword evidence="2" id="KW-0732">Signal</keyword>
<evidence type="ECO:0000256" key="1">
    <source>
        <dbReference type="SAM" id="Phobius"/>
    </source>
</evidence>
<feature type="transmembrane region" description="Helical" evidence="1">
    <location>
        <begin position="90"/>
        <end position="111"/>
    </location>
</feature>
<dbReference type="InterPro" id="IPR006976">
    <property type="entry name" value="VanZ-like"/>
</dbReference>
<feature type="domain" description="VanZ-like" evidence="3">
    <location>
        <begin position="32"/>
        <end position="107"/>
    </location>
</feature>
<feature type="transmembrane region" description="Helical" evidence="1">
    <location>
        <begin position="36"/>
        <end position="53"/>
    </location>
</feature>
<evidence type="ECO:0000313" key="5">
    <source>
        <dbReference type="Proteomes" id="UP000469890"/>
    </source>
</evidence>
<dbReference type="PANTHER" id="PTHR28008">
    <property type="entry name" value="DOMAIN PROTEIN, PUTATIVE (AFU_ORTHOLOGUE AFUA_3G10980)-RELATED"/>
    <property type="match status" value="1"/>
</dbReference>
<feature type="signal peptide" evidence="2">
    <location>
        <begin position="1"/>
        <end position="20"/>
    </location>
</feature>
<evidence type="ECO:0000259" key="3">
    <source>
        <dbReference type="Pfam" id="PF04892"/>
    </source>
</evidence>
<comment type="caution">
    <text evidence="4">The sequence shown here is derived from an EMBL/GenBank/DDBJ whole genome shotgun (WGS) entry which is preliminary data.</text>
</comment>